<gene>
    <name evidence="2" type="ORF">Aiant_65150</name>
</gene>
<dbReference type="SUPFAM" id="SSF53474">
    <property type="entry name" value="alpha/beta-Hydrolases"/>
    <property type="match status" value="1"/>
</dbReference>
<dbReference type="RefSeq" id="WP_189333589.1">
    <property type="nucleotide sequence ID" value="NZ_AP023356.1"/>
</dbReference>
<dbReference type="Proteomes" id="UP000676967">
    <property type="component" value="Chromosome"/>
</dbReference>
<reference evidence="2 3" key="1">
    <citation type="submission" date="2020-08" db="EMBL/GenBank/DDBJ databases">
        <title>Whole genome shotgun sequence of Actinoplanes ianthinogenes NBRC 13996.</title>
        <authorList>
            <person name="Komaki H."/>
            <person name="Tamura T."/>
        </authorList>
    </citation>
    <scope>NUCLEOTIDE SEQUENCE [LARGE SCALE GENOMIC DNA]</scope>
    <source>
        <strain evidence="2 3">NBRC 13996</strain>
    </source>
</reference>
<dbReference type="InterPro" id="IPR000073">
    <property type="entry name" value="AB_hydrolase_1"/>
</dbReference>
<dbReference type="Pfam" id="PF12697">
    <property type="entry name" value="Abhydrolase_6"/>
    <property type="match status" value="1"/>
</dbReference>
<keyword evidence="3" id="KW-1185">Reference proteome</keyword>
<proteinExistence type="predicted"/>
<dbReference type="Gene3D" id="3.40.50.1820">
    <property type="entry name" value="alpha/beta hydrolase"/>
    <property type="match status" value="1"/>
</dbReference>
<protein>
    <submittedName>
        <fullName evidence="2">Hydrolase</fullName>
    </submittedName>
</protein>
<dbReference type="InterPro" id="IPR050266">
    <property type="entry name" value="AB_hydrolase_sf"/>
</dbReference>
<dbReference type="GO" id="GO:0016787">
    <property type="term" value="F:hydrolase activity"/>
    <property type="evidence" value="ECO:0007669"/>
    <property type="project" value="UniProtKB-KW"/>
</dbReference>
<evidence type="ECO:0000313" key="3">
    <source>
        <dbReference type="Proteomes" id="UP000676967"/>
    </source>
</evidence>
<dbReference type="PANTHER" id="PTHR43798">
    <property type="entry name" value="MONOACYLGLYCEROL LIPASE"/>
    <property type="match status" value="1"/>
</dbReference>
<accession>A0ABN6CLF5</accession>
<evidence type="ECO:0000313" key="2">
    <source>
        <dbReference type="EMBL" id="BCJ45858.1"/>
    </source>
</evidence>
<dbReference type="InterPro" id="IPR029058">
    <property type="entry name" value="AB_hydrolase_fold"/>
</dbReference>
<name>A0ABN6CLF5_9ACTN</name>
<sequence>MTDLFVEEFGAGPLLGYSHGIFFSNRVEDRLGQLDWSRLAGSHRIVRHHQRGHGLSPGEPDPDLYTWSSLADDLLTVADEVAGDGPADWAGSSMGTGTLLWAAARRPERFRRLVLMIPPTVRDGREASRRAYESGAAGVEVRGKDAWVTIMRGFGKPEIFADVPGWEFSADVPEALLPAVMRGAARSDLPADEALAAVTHPALILAWETDPGHPVASAELLAKVLPDARLHVSATSADVRTWPDRIGEFLS</sequence>
<feature type="domain" description="AB hydrolase-1" evidence="1">
    <location>
        <begin position="19"/>
        <end position="230"/>
    </location>
</feature>
<organism evidence="2 3">
    <name type="scientific">Actinoplanes ianthinogenes</name>
    <dbReference type="NCBI Taxonomy" id="122358"/>
    <lineage>
        <taxon>Bacteria</taxon>
        <taxon>Bacillati</taxon>
        <taxon>Actinomycetota</taxon>
        <taxon>Actinomycetes</taxon>
        <taxon>Micromonosporales</taxon>
        <taxon>Micromonosporaceae</taxon>
        <taxon>Actinoplanes</taxon>
    </lineage>
</organism>
<dbReference type="PANTHER" id="PTHR43798:SF33">
    <property type="entry name" value="HYDROLASE, PUTATIVE (AFU_ORTHOLOGUE AFUA_2G14860)-RELATED"/>
    <property type="match status" value="1"/>
</dbReference>
<evidence type="ECO:0000259" key="1">
    <source>
        <dbReference type="Pfam" id="PF12697"/>
    </source>
</evidence>
<dbReference type="EMBL" id="AP023356">
    <property type="protein sequence ID" value="BCJ45858.1"/>
    <property type="molecule type" value="Genomic_DNA"/>
</dbReference>
<keyword evidence="2" id="KW-0378">Hydrolase</keyword>